<dbReference type="GO" id="GO:0005886">
    <property type="term" value="C:plasma membrane"/>
    <property type="evidence" value="ECO:0007669"/>
    <property type="project" value="TreeGrafter"/>
</dbReference>
<dbReference type="PANTHER" id="PTHR32309">
    <property type="entry name" value="TYROSINE-PROTEIN KINASE"/>
    <property type="match status" value="1"/>
</dbReference>
<evidence type="ECO:0000256" key="1">
    <source>
        <dbReference type="SAM" id="Phobius"/>
    </source>
</evidence>
<dbReference type="GO" id="GO:0004713">
    <property type="term" value="F:protein tyrosine kinase activity"/>
    <property type="evidence" value="ECO:0007669"/>
    <property type="project" value="TreeGrafter"/>
</dbReference>
<accession>D1PXM6</accession>
<keyword evidence="1" id="KW-1133">Transmembrane helix</keyword>
<keyword evidence="1" id="KW-0472">Membrane</keyword>
<reference evidence="2 3" key="1">
    <citation type="submission" date="2009-10" db="EMBL/GenBank/DDBJ databases">
        <authorList>
            <person name="Qin X."/>
            <person name="Bachman B."/>
            <person name="Battles P."/>
            <person name="Bell A."/>
            <person name="Bess C."/>
            <person name="Bickham C."/>
            <person name="Chaboub L."/>
            <person name="Chen D."/>
            <person name="Coyle M."/>
            <person name="Deiros D.R."/>
            <person name="Dinh H."/>
            <person name="Forbes L."/>
            <person name="Fowler G."/>
            <person name="Francisco L."/>
            <person name="Fu Q."/>
            <person name="Gubbala S."/>
            <person name="Hale W."/>
            <person name="Han Y."/>
            <person name="Hemphill L."/>
            <person name="Highlander S.K."/>
            <person name="Hirani K."/>
            <person name="Hogues M."/>
            <person name="Jackson L."/>
            <person name="Jakkamsetti A."/>
            <person name="Javaid M."/>
            <person name="Jiang H."/>
            <person name="Korchina V."/>
            <person name="Kovar C."/>
            <person name="Lara F."/>
            <person name="Lee S."/>
            <person name="Mata R."/>
            <person name="Mathew T."/>
            <person name="Moen C."/>
            <person name="Morales K."/>
            <person name="Munidasa M."/>
            <person name="Nazareth L."/>
            <person name="Ngo R."/>
            <person name="Nguyen L."/>
            <person name="Okwuonu G."/>
            <person name="Ongeri F."/>
            <person name="Patil S."/>
            <person name="Petrosino J."/>
            <person name="Pham C."/>
            <person name="Pham P."/>
            <person name="Pu L.-L."/>
            <person name="Puazo M."/>
            <person name="Raj R."/>
            <person name="Reid J."/>
            <person name="Rouhana J."/>
            <person name="Saada N."/>
            <person name="Shang Y."/>
            <person name="Simmons D."/>
            <person name="Thornton R."/>
            <person name="Warren J."/>
            <person name="Weissenberger G."/>
            <person name="Zhang J."/>
            <person name="Zhang L."/>
            <person name="Zhou C."/>
            <person name="Zhu D."/>
            <person name="Muzny D."/>
            <person name="Worley K."/>
            <person name="Gibbs R."/>
        </authorList>
    </citation>
    <scope>NUCLEOTIDE SEQUENCE [LARGE SCALE GENOMIC DNA]</scope>
    <source>
        <strain evidence="2 3">DSM 17361</strain>
    </source>
</reference>
<comment type="caution">
    <text evidence="2">The sequence shown here is derived from an EMBL/GenBank/DDBJ whole genome shotgun (WGS) entry which is preliminary data.</text>
</comment>
<dbReference type="InterPro" id="IPR050445">
    <property type="entry name" value="Bact_polysacc_biosynth/exp"/>
</dbReference>
<dbReference type="AlphaFoldDB" id="D1PXM6"/>
<dbReference type="PANTHER" id="PTHR32309:SF13">
    <property type="entry name" value="FERRIC ENTEROBACTIN TRANSPORT PROTEIN FEPE"/>
    <property type="match status" value="1"/>
</dbReference>
<protein>
    <submittedName>
        <fullName evidence="2">Chain length determinant protein</fullName>
    </submittedName>
</protein>
<gene>
    <name evidence="2" type="ORF">HMPREF0645_1711</name>
</gene>
<dbReference type="EMBL" id="ACKS01000071">
    <property type="protein sequence ID" value="EFA43850.1"/>
    <property type="molecule type" value="Genomic_DNA"/>
</dbReference>
<sequence length="346" mass="39209">MPEKKDINPIDLTKIAQSIWKHKKIYLITLPIAFVLGCFYVLSIPRYYNCQVKLAPETANTNLGNLGSLASSVGIDITGKMGHNLDAISPELYPDLMSSIDFRVSLFPVQIKTQDNRFEDNYYTYLERHRKSPWWAVIRGKISEILKKEEKSTYNGEKKVSPFLLSKRQHDIAGIIGENVKCAVDKKTNVISIDVEDQDPLVAATIADSVSSRLQTFITNYRTQKARNDLAYVKGLYIEAKSLYEKARQKYGAYGDANMDLLLQSYKLKQEDLENDMQLRYNNYTALAMQYTAAQAKVQEKTPAFTTLQSASVPIKPTGPKRMIIVAFVLLLTFIGTSLYVFQKDA</sequence>
<evidence type="ECO:0000313" key="2">
    <source>
        <dbReference type="EMBL" id="EFA43850.1"/>
    </source>
</evidence>
<dbReference type="HOGENOM" id="CLU_062217_0_0_10"/>
<feature type="transmembrane region" description="Helical" evidence="1">
    <location>
        <begin position="323"/>
        <end position="342"/>
    </location>
</feature>
<name>D1PXM6_9BACT</name>
<dbReference type="eggNOG" id="COG3206">
    <property type="taxonomic scope" value="Bacteria"/>
</dbReference>
<keyword evidence="3" id="KW-1185">Reference proteome</keyword>
<dbReference type="RefSeq" id="WP_007173814.1">
    <property type="nucleotide sequence ID" value="NZ_GG704781.1"/>
</dbReference>
<feature type="transmembrane region" description="Helical" evidence="1">
    <location>
        <begin position="25"/>
        <end position="48"/>
    </location>
</feature>
<keyword evidence="1" id="KW-0812">Transmembrane</keyword>
<proteinExistence type="predicted"/>
<organism evidence="2 3">
    <name type="scientific">Hallella bergensis DSM 17361</name>
    <dbReference type="NCBI Taxonomy" id="585502"/>
    <lineage>
        <taxon>Bacteria</taxon>
        <taxon>Pseudomonadati</taxon>
        <taxon>Bacteroidota</taxon>
        <taxon>Bacteroidia</taxon>
        <taxon>Bacteroidales</taxon>
        <taxon>Prevotellaceae</taxon>
        <taxon>Hallella</taxon>
    </lineage>
</organism>
<dbReference type="Proteomes" id="UP000003160">
    <property type="component" value="Unassembled WGS sequence"/>
</dbReference>
<evidence type="ECO:0000313" key="3">
    <source>
        <dbReference type="Proteomes" id="UP000003160"/>
    </source>
</evidence>
<dbReference type="OrthoDB" id="1522571at2"/>